<evidence type="ECO:0000313" key="1">
    <source>
        <dbReference type="EMBL" id="UUZ44890.1"/>
    </source>
</evidence>
<proteinExistence type="predicted"/>
<sequence>MKISELAAATDVPVATLKYYLREGLLPAGQCSRAPVPPTAATTSSGSG</sequence>
<protein>
    <submittedName>
        <fullName evidence="1">MerR family DNA-binding transcriptional regulator</fullName>
    </submittedName>
</protein>
<reference evidence="1" key="1">
    <citation type="submission" date="2021-11" db="EMBL/GenBank/DDBJ databases">
        <title>Study of the species diversity of bacterial strains isolated from a unique natural object - Shulgan-Tash cave (Bashkiria).</title>
        <authorList>
            <person name="Sazanova A.L."/>
            <person name="Chirak E.R."/>
            <person name="Safronova V.I."/>
        </authorList>
    </citation>
    <scope>NUCLEOTIDE SEQUENCE</scope>
    <source>
        <strain evidence="1">P1</strain>
    </source>
</reference>
<evidence type="ECO:0000313" key="2">
    <source>
        <dbReference type="Proteomes" id="UP001059663"/>
    </source>
</evidence>
<name>A0AC61U4B2_9MICO</name>
<organism evidence="1 2">
    <name type="scientific">Janibacter limosus</name>
    <dbReference type="NCBI Taxonomy" id="53458"/>
    <lineage>
        <taxon>Bacteria</taxon>
        <taxon>Bacillati</taxon>
        <taxon>Actinomycetota</taxon>
        <taxon>Actinomycetes</taxon>
        <taxon>Micrococcales</taxon>
        <taxon>Intrasporangiaceae</taxon>
        <taxon>Janibacter</taxon>
    </lineage>
</organism>
<dbReference type="Proteomes" id="UP001059663">
    <property type="component" value="Chromosome"/>
</dbReference>
<accession>A0AC61U4B2</accession>
<keyword evidence="1" id="KW-0238">DNA-binding</keyword>
<gene>
    <name evidence="1" type="ORF">LP422_00305</name>
</gene>
<dbReference type="EMBL" id="CP087977">
    <property type="protein sequence ID" value="UUZ44890.1"/>
    <property type="molecule type" value="Genomic_DNA"/>
</dbReference>